<proteinExistence type="predicted"/>
<dbReference type="KEGG" id="cthd:CDO33_16775"/>
<dbReference type="EMBL" id="NIOJ01000001">
    <property type="protein sequence ID" value="PNU01641.1"/>
    <property type="molecule type" value="Genomic_DNA"/>
</dbReference>
<feature type="domain" description="Methyltransferase" evidence="1">
    <location>
        <begin position="52"/>
        <end position="137"/>
    </location>
</feature>
<dbReference type="Proteomes" id="UP000236151">
    <property type="component" value="Unassembled WGS sequence"/>
</dbReference>
<keyword evidence="2" id="KW-0808">Transferase</keyword>
<sequence>MEKIEIIKTYYESNMGKGLPEYGILGWESAEAQRLRFEALVSSVNLQGKRLLDVGCGTGNLYEYIREKGINIEYTGVDLLQSMIDIAKSKKLDAEFQCVDIFKNNPFEENSFDIVYSSGIFNLNLGNNKEFLTKAIRLFVSLAKETVAFNLLDIASPDREDPYFYFDPDEVPKIIEKATDKIAKINIVKQYLQNDFTVICHKNPK</sequence>
<dbReference type="SUPFAM" id="SSF53335">
    <property type="entry name" value="S-adenosyl-L-methionine-dependent methyltransferases"/>
    <property type="match status" value="1"/>
</dbReference>
<gene>
    <name evidence="2" type="ORF">CDQ84_00785</name>
</gene>
<dbReference type="OrthoDB" id="9791837at2"/>
<dbReference type="Pfam" id="PF13649">
    <property type="entry name" value="Methyltransf_25"/>
    <property type="match status" value="1"/>
</dbReference>
<dbReference type="InterPro" id="IPR041698">
    <property type="entry name" value="Methyltransf_25"/>
</dbReference>
<keyword evidence="2" id="KW-0489">Methyltransferase</keyword>
<organism evidence="2 3">
    <name type="scientific">Clostridium thermosuccinogenes</name>
    <dbReference type="NCBI Taxonomy" id="84032"/>
    <lineage>
        <taxon>Bacteria</taxon>
        <taxon>Bacillati</taxon>
        <taxon>Bacillota</taxon>
        <taxon>Clostridia</taxon>
        <taxon>Eubacteriales</taxon>
        <taxon>Clostridiaceae</taxon>
        <taxon>Clostridium</taxon>
    </lineage>
</organism>
<evidence type="ECO:0000259" key="1">
    <source>
        <dbReference type="Pfam" id="PF13649"/>
    </source>
</evidence>
<dbReference type="GO" id="GO:0008168">
    <property type="term" value="F:methyltransferase activity"/>
    <property type="evidence" value="ECO:0007669"/>
    <property type="project" value="UniProtKB-KW"/>
</dbReference>
<dbReference type="InterPro" id="IPR029063">
    <property type="entry name" value="SAM-dependent_MTases_sf"/>
</dbReference>
<accession>A0A2K2FNF1</accession>
<evidence type="ECO:0000313" key="3">
    <source>
        <dbReference type="Proteomes" id="UP000236151"/>
    </source>
</evidence>
<dbReference type="Gene3D" id="3.40.50.150">
    <property type="entry name" value="Vaccinia Virus protein VP39"/>
    <property type="match status" value="1"/>
</dbReference>
<name>A0A2K2FNF1_9CLOT</name>
<dbReference type="PANTHER" id="PTHR43464">
    <property type="entry name" value="METHYLTRANSFERASE"/>
    <property type="match status" value="1"/>
</dbReference>
<dbReference type="CDD" id="cd02440">
    <property type="entry name" value="AdoMet_MTases"/>
    <property type="match status" value="1"/>
</dbReference>
<reference evidence="2 3" key="1">
    <citation type="submission" date="2017-06" db="EMBL/GenBank/DDBJ databases">
        <title>Investigating the central metabolism of Clostridium thermosuccinogenes.</title>
        <authorList>
            <person name="Koendjbiharie J.G."/>
            <person name="van Kranenburg R."/>
        </authorList>
    </citation>
    <scope>NUCLEOTIDE SEQUENCE [LARGE SCALE GENOMIC DNA]</scope>
    <source>
        <strain evidence="2 3">DSM 5806</strain>
    </source>
</reference>
<dbReference type="GO" id="GO:0032259">
    <property type="term" value="P:methylation"/>
    <property type="evidence" value="ECO:0007669"/>
    <property type="project" value="UniProtKB-KW"/>
</dbReference>
<keyword evidence="3" id="KW-1185">Reference proteome</keyword>
<dbReference type="AlphaFoldDB" id="A0A2K2FNF1"/>
<protein>
    <submittedName>
        <fullName evidence="2">Methyltransferase type 11</fullName>
    </submittedName>
</protein>
<evidence type="ECO:0000313" key="2">
    <source>
        <dbReference type="EMBL" id="PNU01641.1"/>
    </source>
</evidence>
<comment type="caution">
    <text evidence="2">The sequence shown here is derived from an EMBL/GenBank/DDBJ whole genome shotgun (WGS) entry which is preliminary data.</text>
</comment>